<dbReference type="GO" id="GO:0016020">
    <property type="term" value="C:membrane"/>
    <property type="evidence" value="ECO:0007669"/>
    <property type="project" value="InterPro"/>
</dbReference>
<dbReference type="SUPFAM" id="SSF53448">
    <property type="entry name" value="Nucleotide-diphospho-sugar transferases"/>
    <property type="match status" value="1"/>
</dbReference>
<organism evidence="10 11">
    <name type="scientific">Acer saccharum</name>
    <name type="common">Sugar maple</name>
    <dbReference type="NCBI Taxonomy" id="4024"/>
    <lineage>
        <taxon>Eukaryota</taxon>
        <taxon>Viridiplantae</taxon>
        <taxon>Streptophyta</taxon>
        <taxon>Embryophyta</taxon>
        <taxon>Tracheophyta</taxon>
        <taxon>Spermatophyta</taxon>
        <taxon>Magnoliopsida</taxon>
        <taxon>eudicotyledons</taxon>
        <taxon>Gunneridae</taxon>
        <taxon>Pentapetalae</taxon>
        <taxon>rosids</taxon>
        <taxon>malvids</taxon>
        <taxon>Sapindales</taxon>
        <taxon>Sapindaceae</taxon>
        <taxon>Hippocastanoideae</taxon>
        <taxon>Acereae</taxon>
        <taxon>Acer</taxon>
    </lineage>
</organism>
<evidence type="ECO:0000313" key="11">
    <source>
        <dbReference type="Proteomes" id="UP001168877"/>
    </source>
</evidence>
<evidence type="ECO:0000256" key="7">
    <source>
        <dbReference type="ARBA" id="ARBA00023316"/>
    </source>
</evidence>
<dbReference type="InterPro" id="IPR029044">
    <property type="entry name" value="Nucleotide-diphossugar_trans"/>
</dbReference>
<dbReference type="Gene3D" id="3.90.550.10">
    <property type="entry name" value="Spore Coat Polysaccharide Biosynthesis Protein SpsA, Chain A"/>
    <property type="match status" value="1"/>
</dbReference>
<keyword evidence="5" id="KW-1133">Transmembrane helix</keyword>
<feature type="binding site" evidence="9">
    <location>
        <position position="90"/>
    </location>
    <ligand>
        <name>UDP-alpha-D-glucose</name>
        <dbReference type="ChEBI" id="CHEBI:58885"/>
    </ligand>
</feature>
<evidence type="ECO:0000313" key="10">
    <source>
        <dbReference type="EMBL" id="KAK0597906.1"/>
    </source>
</evidence>
<gene>
    <name evidence="10" type="ORF">LWI29_029678</name>
</gene>
<dbReference type="PANTHER" id="PTHR13301">
    <property type="entry name" value="X-BOX TRANSCRIPTION FACTOR-RELATED"/>
    <property type="match status" value="1"/>
</dbReference>
<name>A0AA39SRP7_ACESA</name>
<reference evidence="10" key="1">
    <citation type="journal article" date="2022" name="Plant J.">
        <title>Strategies of tolerance reflected in two North American maple genomes.</title>
        <authorList>
            <person name="McEvoy S.L."/>
            <person name="Sezen U.U."/>
            <person name="Trouern-Trend A."/>
            <person name="McMahon S.M."/>
            <person name="Schaberg P.G."/>
            <person name="Yang J."/>
            <person name="Wegrzyn J.L."/>
            <person name="Swenson N.G."/>
        </authorList>
    </citation>
    <scope>NUCLEOTIDE SEQUENCE</scope>
    <source>
        <strain evidence="10">NS2018</strain>
    </source>
</reference>
<evidence type="ECO:0000256" key="3">
    <source>
        <dbReference type="ARBA" id="ARBA00022679"/>
    </source>
</evidence>
<evidence type="ECO:0000256" key="1">
    <source>
        <dbReference type="ARBA" id="ARBA00004127"/>
    </source>
</evidence>
<dbReference type="GO" id="GO:0071555">
    <property type="term" value="P:cell wall organization"/>
    <property type="evidence" value="ECO:0007669"/>
    <property type="project" value="UniProtKB-KW"/>
</dbReference>
<feature type="active site" evidence="8">
    <location>
        <position position="120"/>
    </location>
</feature>
<comment type="caution">
    <text evidence="10">The sequence shown here is derived from an EMBL/GenBank/DDBJ whole genome shotgun (WGS) entry which is preliminary data.</text>
</comment>
<feature type="active site" evidence="8">
    <location>
        <position position="380"/>
    </location>
</feature>
<keyword evidence="7" id="KW-0961">Cell wall biogenesis/degradation</keyword>
<evidence type="ECO:0000256" key="8">
    <source>
        <dbReference type="PIRSR" id="PIRSR605150-1"/>
    </source>
</evidence>
<comment type="subcellular location">
    <subcellularLocation>
        <location evidence="1">Endomembrane system</location>
        <topology evidence="1">Multi-pass membrane protein</topology>
    </subcellularLocation>
</comment>
<evidence type="ECO:0000256" key="5">
    <source>
        <dbReference type="ARBA" id="ARBA00022989"/>
    </source>
</evidence>
<proteinExistence type="predicted"/>
<reference evidence="10" key="2">
    <citation type="submission" date="2023-06" db="EMBL/GenBank/DDBJ databases">
        <authorList>
            <person name="Swenson N.G."/>
            <person name="Wegrzyn J.L."/>
            <person name="Mcevoy S.L."/>
        </authorList>
    </citation>
    <scope>NUCLEOTIDE SEQUENCE</scope>
    <source>
        <strain evidence="10">NS2018</strain>
        <tissue evidence="10">Leaf</tissue>
    </source>
</reference>
<evidence type="ECO:0000256" key="9">
    <source>
        <dbReference type="PIRSR" id="PIRSR605150-2"/>
    </source>
</evidence>
<dbReference type="AlphaFoldDB" id="A0AA39SRP7"/>
<feature type="binding site" evidence="9">
    <location>
        <position position="232"/>
    </location>
    <ligand>
        <name>UDP-alpha-D-glucose</name>
        <dbReference type="ChEBI" id="CHEBI:58885"/>
    </ligand>
</feature>
<feature type="binding site" evidence="9">
    <location>
        <position position="120"/>
    </location>
    <ligand>
        <name>UDP-alpha-D-glucose</name>
        <dbReference type="ChEBI" id="CHEBI:58885"/>
    </ligand>
</feature>
<keyword evidence="11" id="KW-1185">Reference proteome</keyword>
<dbReference type="Pfam" id="PF03552">
    <property type="entry name" value="Cellulose_synt"/>
    <property type="match status" value="3"/>
</dbReference>
<accession>A0AA39SRP7</accession>
<feature type="binding site" evidence="9">
    <location>
        <position position="91"/>
    </location>
    <ligand>
        <name>UDP-alpha-D-glucose</name>
        <dbReference type="ChEBI" id="CHEBI:58885"/>
    </ligand>
</feature>
<keyword evidence="6" id="KW-0472">Membrane</keyword>
<dbReference type="Proteomes" id="UP001168877">
    <property type="component" value="Unassembled WGS sequence"/>
</dbReference>
<sequence length="443" mass="50222">MVVAVRLLILALFLQYRIIHPVHNAVGLWLTSAICEIWFAFSWILDQLSKWLPITRQTYLDRLSLRYEREGEANMLAAVDVFVTTVDTTKEPPLVTANTFLSILAMDYPVDKISCYLSDDGASMLTFEALSLTAEFARKWVPFCNKSSIEPRAPDMYCAQKVDYLKDKVQPTFVKERRAMKDRPGVMQDGTPWPGNNTKDHPGMIQVFLQGNELPNLVYVSGEKRPSFLHHKRAGAMNALVRVSGVLTNAPFMLNLDCDHYVNNSKAVREAMCFLMDPQVGRRVCYVQFPQRFDGIDKNDRYANSIRVFSILINMKGLDGIQGTDKDSKEILFDEKFGKSSTFVTSTLREEGGVAASSSREALLKEVIHLGWIYGSITEDILTGFKLHSRGWRTIYCMPKRSAFRGSVPTNLPDRLNQTLMWALGSVEIFFSRHTPYATAARK</sequence>
<evidence type="ECO:0000256" key="6">
    <source>
        <dbReference type="ARBA" id="ARBA00023136"/>
    </source>
</evidence>
<evidence type="ECO:0000256" key="2">
    <source>
        <dbReference type="ARBA" id="ARBA00022676"/>
    </source>
</evidence>
<keyword evidence="3" id="KW-0808">Transferase</keyword>
<dbReference type="GO" id="GO:0030244">
    <property type="term" value="P:cellulose biosynthetic process"/>
    <property type="evidence" value="ECO:0007669"/>
    <property type="project" value="InterPro"/>
</dbReference>
<keyword evidence="2" id="KW-0328">Glycosyltransferase</keyword>
<dbReference type="EMBL" id="JAUESC010000004">
    <property type="protein sequence ID" value="KAK0597906.1"/>
    <property type="molecule type" value="Genomic_DNA"/>
</dbReference>
<evidence type="ECO:0000256" key="4">
    <source>
        <dbReference type="ARBA" id="ARBA00022692"/>
    </source>
</evidence>
<keyword evidence="4" id="KW-0812">Transmembrane</keyword>
<dbReference type="InterPro" id="IPR005150">
    <property type="entry name" value="Cellulose_synth"/>
</dbReference>
<dbReference type="GO" id="GO:0012505">
    <property type="term" value="C:endomembrane system"/>
    <property type="evidence" value="ECO:0007669"/>
    <property type="project" value="UniProtKB-SubCell"/>
</dbReference>
<protein>
    <recommendedName>
        <fullName evidence="12">Cellulose synthase</fullName>
    </recommendedName>
</protein>
<dbReference type="GO" id="GO:0016760">
    <property type="term" value="F:cellulose synthase (UDP-forming) activity"/>
    <property type="evidence" value="ECO:0007669"/>
    <property type="project" value="InterPro"/>
</dbReference>
<evidence type="ECO:0008006" key="12">
    <source>
        <dbReference type="Google" id="ProtNLM"/>
    </source>
</evidence>